<dbReference type="Proteomes" id="UP000728032">
    <property type="component" value="Unassembled WGS sequence"/>
</dbReference>
<name>A0A7R9MFN7_9ACAR</name>
<evidence type="ECO:0000313" key="1">
    <source>
        <dbReference type="EMBL" id="CAD7658095.1"/>
    </source>
</evidence>
<accession>A0A7R9MFN7</accession>
<dbReference type="OrthoDB" id="10252687at2759"/>
<dbReference type="PANTHER" id="PTHR12732">
    <property type="entry name" value="UNCHARACTERIZED PROTEASOME COMPONENT REGION PCI-CONTAINING"/>
    <property type="match status" value="1"/>
</dbReference>
<dbReference type="GO" id="GO:0003690">
    <property type="term" value="F:double-stranded DNA binding"/>
    <property type="evidence" value="ECO:0007669"/>
    <property type="project" value="InterPro"/>
</dbReference>
<dbReference type="GO" id="GO:0003723">
    <property type="term" value="F:RNA binding"/>
    <property type="evidence" value="ECO:0007669"/>
    <property type="project" value="InterPro"/>
</dbReference>
<dbReference type="GO" id="GO:0016973">
    <property type="term" value="P:poly(A)+ mRNA export from nucleus"/>
    <property type="evidence" value="ECO:0007669"/>
    <property type="project" value="TreeGrafter"/>
</dbReference>
<dbReference type="SMART" id="SM00753">
    <property type="entry name" value="PAM"/>
    <property type="match status" value="1"/>
</dbReference>
<reference evidence="1" key="1">
    <citation type="submission" date="2020-11" db="EMBL/GenBank/DDBJ databases">
        <authorList>
            <person name="Tran Van P."/>
        </authorList>
    </citation>
    <scope>NUCLEOTIDE SEQUENCE</scope>
</reference>
<dbReference type="PANTHER" id="PTHR12732:SF0">
    <property type="entry name" value="PCI DOMAIN-CONTAINING PROTEIN 2"/>
    <property type="match status" value="1"/>
</dbReference>
<dbReference type="GO" id="GO:0006368">
    <property type="term" value="P:transcription elongation by RNA polymerase II"/>
    <property type="evidence" value="ECO:0007669"/>
    <property type="project" value="TreeGrafter"/>
</dbReference>
<keyword evidence="2" id="KW-1185">Reference proteome</keyword>
<protein>
    <submittedName>
        <fullName evidence="1">Uncharacterized protein</fullName>
    </submittedName>
</protein>
<dbReference type="EMBL" id="OC929123">
    <property type="protein sequence ID" value="CAD7658095.1"/>
    <property type="molecule type" value="Genomic_DNA"/>
</dbReference>
<gene>
    <name evidence="1" type="ORF">ONB1V03_LOCUS14720</name>
</gene>
<feature type="non-terminal residue" evidence="1">
    <location>
        <position position="261"/>
    </location>
</feature>
<dbReference type="InterPro" id="IPR045114">
    <property type="entry name" value="Csn12-like"/>
</dbReference>
<dbReference type="EMBL" id="CAJPVJ010014298">
    <property type="protein sequence ID" value="CAG2175281.1"/>
    <property type="molecule type" value="Genomic_DNA"/>
</dbReference>
<proteinExistence type="predicted"/>
<dbReference type="GO" id="GO:0070390">
    <property type="term" value="C:transcription export complex 2"/>
    <property type="evidence" value="ECO:0007669"/>
    <property type="project" value="TreeGrafter"/>
</dbReference>
<dbReference type="AlphaFoldDB" id="A0A7R9MFN7"/>
<dbReference type="GO" id="GO:0000973">
    <property type="term" value="P:post-transcriptional tethering of RNA polymerase II gene DNA at nuclear periphery"/>
    <property type="evidence" value="ECO:0007669"/>
    <property type="project" value="TreeGrafter"/>
</dbReference>
<organism evidence="1">
    <name type="scientific">Oppiella nova</name>
    <dbReference type="NCBI Taxonomy" id="334625"/>
    <lineage>
        <taxon>Eukaryota</taxon>
        <taxon>Metazoa</taxon>
        <taxon>Ecdysozoa</taxon>
        <taxon>Arthropoda</taxon>
        <taxon>Chelicerata</taxon>
        <taxon>Arachnida</taxon>
        <taxon>Acari</taxon>
        <taxon>Acariformes</taxon>
        <taxon>Sarcoptiformes</taxon>
        <taxon>Oribatida</taxon>
        <taxon>Brachypylina</taxon>
        <taxon>Oppioidea</taxon>
        <taxon>Oppiidae</taxon>
        <taxon>Oppiella</taxon>
    </lineage>
</organism>
<evidence type="ECO:0000313" key="2">
    <source>
        <dbReference type="Proteomes" id="UP000728032"/>
    </source>
</evidence>
<sequence length="261" mass="29860">MAGFKSPLNSFLQHFNEIQYQKDGHRMATALSIAQRDALTPLLDDINESVISRYVFAPFDDLLSAHLKCCRALVVDNDPIEAFHLKCQGIQALIKVLTQLKDENWILEVMYVSAVELRQLATVADQYNRKTGDSSAHVKPDECLEECASQLMACFRVCANDNRAAAEVSKRKGMINLINQLFKIYFKINKLHLYKPLTRALENANMKNEFSLAQTVTYNYFTGMKSLFDSDYKKAEELLAFAFNKCHPEAHKNHRLILIYL</sequence>